<dbReference type="eggNOG" id="ENOG502SW4G">
    <property type="taxonomic scope" value="Eukaryota"/>
</dbReference>
<protein>
    <submittedName>
        <fullName evidence="3">Uncharacterized protein</fullName>
    </submittedName>
</protein>
<dbReference type="OrthoDB" id="5354665at2759"/>
<evidence type="ECO:0000256" key="1">
    <source>
        <dbReference type="SAM" id="MobiDB-lite"/>
    </source>
</evidence>
<feature type="signal peptide" evidence="2">
    <location>
        <begin position="1"/>
        <end position="31"/>
    </location>
</feature>
<dbReference type="HOGENOM" id="CLU_360981_0_0_1"/>
<organism evidence="3 4">
    <name type="scientific">Schizosaccharomyces cryophilus (strain OY26 / ATCC MYA-4695 / CBS 11777 / NBRC 106824 / NRRL Y48691)</name>
    <name type="common">Fission yeast</name>
    <dbReference type="NCBI Taxonomy" id="653667"/>
    <lineage>
        <taxon>Eukaryota</taxon>
        <taxon>Fungi</taxon>
        <taxon>Dikarya</taxon>
        <taxon>Ascomycota</taxon>
        <taxon>Taphrinomycotina</taxon>
        <taxon>Schizosaccharomycetes</taxon>
        <taxon>Schizosaccharomycetales</taxon>
        <taxon>Schizosaccharomycetaceae</taxon>
        <taxon>Schizosaccharomyces</taxon>
    </lineage>
</organism>
<proteinExistence type="predicted"/>
<feature type="region of interest" description="Disordered" evidence="1">
    <location>
        <begin position="691"/>
        <end position="711"/>
    </location>
</feature>
<dbReference type="Proteomes" id="UP000015464">
    <property type="component" value="Unassembled WGS sequence"/>
</dbReference>
<accession>S9XJ41</accession>
<dbReference type="AlphaFoldDB" id="S9XJ41"/>
<sequence>MRIERSIRPLFRILFLAFLFSVIIEDNGALARKAPKQKEESFLHSVYDHHVRPLGTAVHSQFAKATPLFDAARQARDDAKSYYDTRTKPNVESFHHKMKNSAFFDIPKHLEYYGRQTWESVLNVKNNKMLHNLCDDVKTKAFTTYTEIVVPATEKFIAQLQIYAKWISERLYELWVNQIVPNYQHYKPIVRKKSIDGYMEFRYVILPYLNSTFWQMVNALSYHINSFWNMHIRSQLQHIYESVLHEKSEKFASATTAKIYSDLSNSMSSTPLVSTTVDPVGTVVAEQTMTPSYPDDTASSGKTVAPGYDQRSCISNTLAHLSQEFDAIESDFGSKIEEGWKESFHNTNDYFSKELKSFEELSNLRVLAIENSLGNLVFRAQTLGYDDAVAELLAGVKKSILDTHERAVELRNLAGKLQKDILDRVESGAAFIRNQTHSSFQVAVAACNGNVHVNDEKVRELIPLLDKVHHFMNSSVKGINEKQSSLMEQRKRQYLSRIGSIASDTISRLTAIKNSHKLKINSNMGTEIPEMEHILADQNQKIIEVNAEHAHCDDVPLGTASYELHEAVTGVPSPTADEKNLYVKKVLAKEERSHNGPQINIPMGSPIRMSEDDTLHQSIVEENVPTLSLKDTRKDEENVYSILPIQYDEEEQGKAFPTHSVESQGKEEPENVYSILPIEYDEKEQKKVFSKVSGDSTVKQQDGYPTGSAKHRNGEEQVYSILPVEVDEKEVEQFCSEFSINSDMPTSEAAYSALPVELPKESVSSDSNDFEPSNTVSTSEFVSKATQVAHLLNLQQFYKVIYDGVQ</sequence>
<evidence type="ECO:0000313" key="4">
    <source>
        <dbReference type="Proteomes" id="UP000015464"/>
    </source>
</evidence>
<evidence type="ECO:0000256" key="2">
    <source>
        <dbReference type="SAM" id="SignalP"/>
    </source>
</evidence>
<dbReference type="RefSeq" id="XP_013021233.1">
    <property type="nucleotide sequence ID" value="XM_013165779.1"/>
</dbReference>
<dbReference type="EMBL" id="KE546988">
    <property type="protein sequence ID" value="EPY53646.1"/>
    <property type="molecule type" value="Genomic_DNA"/>
</dbReference>
<reference evidence="3 4" key="1">
    <citation type="journal article" date="2011" name="Science">
        <title>Comparative functional genomics of the fission yeasts.</title>
        <authorList>
            <person name="Rhind N."/>
            <person name="Chen Z."/>
            <person name="Yassour M."/>
            <person name="Thompson D.A."/>
            <person name="Haas B.J."/>
            <person name="Habib N."/>
            <person name="Wapinski I."/>
            <person name="Roy S."/>
            <person name="Lin M.F."/>
            <person name="Heiman D.I."/>
            <person name="Young S.K."/>
            <person name="Furuya K."/>
            <person name="Guo Y."/>
            <person name="Pidoux A."/>
            <person name="Chen H.M."/>
            <person name="Robbertse B."/>
            <person name="Goldberg J.M."/>
            <person name="Aoki K."/>
            <person name="Bayne E.H."/>
            <person name="Berlin A.M."/>
            <person name="Desjardins C.A."/>
            <person name="Dobbs E."/>
            <person name="Dukaj L."/>
            <person name="Fan L."/>
            <person name="FitzGerald M.G."/>
            <person name="French C."/>
            <person name="Gujja S."/>
            <person name="Hansen K."/>
            <person name="Keifenheim D."/>
            <person name="Levin J.Z."/>
            <person name="Mosher R.A."/>
            <person name="Mueller C.A."/>
            <person name="Pfiffner J."/>
            <person name="Priest M."/>
            <person name="Russ C."/>
            <person name="Smialowska A."/>
            <person name="Swoboda P."/>
            <person name="Sykes S.M."/>
            <person name="Vaughn M."/>
            <person name="Vengrova S."/>
            <person name="Yoder R."/>
            <person name="Zeng Q."/>
            <person name="Allshire R."/>
            <person name="Baulcombe D."/>
            <person name="Birren B.W."/>
            <person name="Brown W."/>
            <person name="Ekwall K."/>
            <person name="Kellis M."/>
            <person name="Leatherwood J."/>
            <person name="Levin H."/>
            <person name="Margalit H."/>
            <person name="Martienssen R."/>
            <person name="Nieduszynski C.A."/>
            <person name="Spatafora J.W."/>
            <person name="Friedman N."/>
            <person name="Dalgaard J.Z."/>
            <person name="Baumann P."/>
            <person name="Niki H."/>
            <person name="Regev A."/>
            <person name="Nusbaum C."/>
        </authorList>
    </citation>
    <scope>NUCLEOTIDE SEQUENCE [LARGE SCALE GENOMIC DNA]</scope>
    <source>
        <strain evidence="4">OY26 / ATCC MYA-4695 / CBS 11777 / NBRC 106824 / NRRL Y48691</strain>
    </source>
</reference>
<dbReference type="OMA" id="MEFRYVI"/>
<dbReference type="GeneID" id="25037439"/>
<keyword evidence="2" id="KW-0732">Signal</keyword>
<feature type="chain" id="PRO_5004573224" evidence="2">
    <location>
        <begin position="32"/>
        <end position="806"/>
    </location>
</feature>
<evidence type="ECO:0000313" key="3">
    <source>
        <dbReference type="EMBL" id="EPY53646.1"/>
    </source>
</evidence>
<gene>
    <name evidence="3" type="ORF">SPOG_03120</name>
</gene>
<name>S9XJ41_SCHCR</name>
<keyword evidence="4" id="KW-1185">Reference proteome</keyword>